<evidence type="ECO:0000313" key="1">
    <source>
        <dbReference type="EMBL" id="EER59308.1"/>
    </source>
</evidence>
<dbReference type="Pfam" id="PF11000">
    <property type="entry name" value="DUF2840"/>
    <property type="match status" value="1"/>
</dbReference>
<sequence>MKGPVSHLAPAVRQTPLQAMVPPRPTRMRVSLAFVEDRVNVWLRFGQPTAEIVLDRWRRVAMFMPDTVCCRVKWIGNIYGTVLWQLLVMQAPTPFEDAQHVAGVLPGARILLRADGEMQVKVVLAAIDAIEVLGINPCTVAATYWRTVGNRLAARQPLPVYTAERHAAHLAREALR</sequence>
<gene>
    <name evidence="1" type="ORF">AcdelDRAFT_3113</name>
</gene>
<comment type="caution">
    <text evidence="1">The sequence shown here is derived from an EMBL/GenBank/DDBJ whole genome shotgun (WGS) entry which is preliminary data.</text>
</comment>
<organism evidence="1 2">
    <name type="scientific">Acidovorax delafieldii 2AN</name>
    <dbReference type="NCBI Taxonomy" id="573060"/>
    <lineage>
        <taxon>Bacteria</taxon>
        <taxon>Pseudomonadati</taxon>
        <taxon>Pseudomonadota</taxon>
        <taxon>Betaproteobacteria</taxon>
        <taxon>Burkholderiales</taxon>
        <taxon>Comamonadaceae</taxon>
        <taxon>Acidovorax</taxon>
    </lineage>
</organism>
<dbReference type="PATRIC" id="fig|573060.9.peg.1920"/>
<protein>
    <recommendedName>
        <fullName evidence="3">Transposon</fullName>
    </recommendedName>
</protein>
<dbReference type="EMBL" id="ACQT01000139">
    <property type="protein sequence ID" value="EER59308.1"/>
    <property type="molecule type" value="Genomic_DNA"/>
</dbReference>
<dbReference type="AlphaFoldDB" id="C5T883"/>
<keyword evidence="2" id="KW-1185">Reference proteome</keyword>
<dbReference type="RefSeq" id="WP_005798344.1">
    <property type="nucleotide sequence ID" value="NZ_ACQT01000139.1"/>
</dbReference>
<reference evidence="1 2" key="1">
    <citation type="submission" date="2009-05" db="EMBL/GenBank/DDBJ databases">
        <title>The draft genome of Acidovorax delafieldii 2AN.</title>
        <authorList>
            <consortium name="US DOE Joint Genome Institute (JGI-PGF)"/>
            <person name="Lucas S."/>
            <person name="Copeland A."/>
            <person name="Lapidus A."/>
            <person name="Glavina del Rio T."/>
            <person name="Tice H."/>
            <person name="Bruce D."/>
            <person name="Goodwin L."/>
            <person name="Pitluck S."/>
            <person name="Larimer F."/>
            <person name="Land M.L."/>
            <person name="Hauser L."/>
            <person name="Shelobolina E.S."/>
            <person name="Picardal F."/>
            <person name="Roden E."/>
            <person name="Emerson D."/>
        </authorList>
    </citation>
    <scope>NUCLEOTIDE SEQUENCE [LARGE SCALE GENOMIC DNA]</scope>
    <source>
        <strain evidence="1 2">2AN</strain>
    </source>
</reference>
<evidence type="ECO:0008006" key="3">
    <source>
        <dbReference type="Google" id="ProtNLM"/>
    </source>
</evidence>
<dbReference type="InterPro" id="IPR021263">
    <property type="entry name" value="DUF2840"/>
</dbReference>
<accession>C5T883</accession>
<dbReference type="Proteomes" id="UP000003856">
    <property type="component" value="Unassembled WGS sequence"/>
</dbReference>
<evidence type="ECO:0000313" key="2">
    <source>
        <dbReference type="Proteomes" id="UP000003856"/>
    </source>
</evidence>
<name>C5T883_ACIDE</name>
<proteinExistence type="predicted"/>